<protein>
    <submittedName>
        <fullName evidence="1">Uncharacterized protein</fullName>
    </submittedName>
</protein>
<dbReference type="RefSeq" id="YP_009849899.1">
    <property type="nucleotide sequence ID" value="NC_048796.1"/>
</dbReference>
<sequence>MKKAAGRKLILKRIENSIAEAMPDTIGQNRNGTMFWLENKYLEDWPKRASTLPLRGKFERGQLGFARQCRDWKGHAFVLIRVANDFILLNPSHPLDSMTKDELLSMATLIIGKEPIVSYLEKL</sequence>
<keyword evidence="2" id="KW-1185">Reference proteome</keyword>
<evidence type="ECO:0000313" key="1">
    <source>
        <dbReference type="EMBL" id="QDH49629.1"/>
    </source>
</evidence>
<proteinExistence type="predicted"/>
<organism evidence="1 2">
    <name type="scientific">Pantoea phage Kyle</name>
    <dbReference type="NCBI Taxonomy" id="2589665"/>
    <lineage>
        <taxon>Viruses</taxon>
        <taxon>Duplodnaviria</taxon>
        <taxon>Heunggongvirae</taxon>
        <taxon>Uroviricota</taxon>
        <taxon>Caudoviricetes</taxon>
        <taxon>Lindbergviridae</taxon>
        <taxon>Kylevirus</taxon>
        <taxon>Kylevirus kyle</taxon>
    </lineage>
</organism>
<dbReference type="Proteomes" id="UP000319711">
    <property type="component" value="Segment"/>
</dbReference>
<evidence type="ECO:0000313" key="2">
    <source>
        <dbReference type="Proteomes" id="UP000319711"/>
    </source>
</evidence>
<dbReference type="EMBL" id="MN038177">
    <property type="protein sequence ID" value="QDH49629.1"/>
    <property type="molecule type" value="Genomic_DNA"/>
</dbReference>
<accession>A0A514A8P9</accession>
<reference evidence="1 2" key="1">
    <citation type="submission" date="2019-06" db="EMBL/GenBank/DDBJ databases">
        <authorList>
            <person name="Fakulujo A."/>
            <person name="Fiaz D."/>
            <person name="Garg S."/>
            <person name="Gordon G."/>
            <person name="Haider Z."/>
            <person name="Hale A."/>
            <person name="Hodges K."/>
            <person name="Jacob L."/>
            <person name="Kandil F."/>
            <person name="Kincaid V."/>
            <person name="Melchor-Guerra M."/>
            <person name="Morrelli A."/>
            <person name="Morris R."/>
            <person name="Nawaz M."/>
            <person name="Nguyen N."/>
            <person name="Omair A."/>
            <person name="Pray J."/>
            <person name="Saleem H."/>
            <person name="Saravane K."/>
            <person name="Sharma A."/>
            <person name="Singh A."/>
            <person name="Walston M."/>
            <person name="Zaman H."/>
            <person name="Puthuveetil N."/>
            <person name="Do L."/>
            <person name="Islam N."/>
            <person name="Johnson A."/>
        </authorList>
    </citation>
    <scope>NUCLEOTIDE SEQUENCE [LARGE SCALE GENOMIC DNA]</scope>
</reference>
<dbReference type="KEGG" id="vg:55620344"/>
<name>A0A514A8P9_9CAUD</name>
<dbReference type="GeneID" id="55620344"/>
<gene>
    <name evidence="1" type="primary">64</name>
    <name evidence="1" type="ORF">KYLE_67</name>
</gene>